<dbReference type="Pfam" id="PF12900">
    <property type="entry name" value="Pyridox_ox_2"/>
    <property type="match status" value="1"/>
</dbReference>
<reference evidence="1 2" key="1">
    <citation type="submission" date="2020-05" db="EMBL/GenBank/DDBJ databases">
        <title>MicrobeNet Type strains.</title>
        <authorList>
            <person name="Nicholson A.C."/>
        </authorList>
    </citation>
    <scope>NUCLEOTIDE SEQUENCE [LARGE SCALE GENOMIC DNA]</scope>
    <source>
        <strain evidence="1 2">JCM 3224</strain>
    </source>
</reference>
<sequence>MRSHTDGGESLWGVAVHEELQPRELSTSDSLRLLGSVRFGRVAFSRYALPTIRPVNHLVEGGLIVIHANPGITLSSDRQVVAYEADTIDHDTQHGWCVIVTGTAEEVTDPSELAHYRRLLPTTLPGPRHRIVRIRPDFITGVEYVPADDN</sequence>
<evidence type="ECO:0000313" key="2">
    <source>
        <dbReference type="Proteomes" id="UP000586827"/>
    </source>
</evidence>
<dbReference type="Proteomes" id="UP000586827">
    <property type="component" value="Unassembled WGS sequence"/>
</dbReference>
<keyword evidence="2" id="KW-1185">Reference proteome</keyword>
<accession>A0A849BPU3</accession>
<protein>
    <submittedName>
        <fullName evidence="1">Pyridoxamine 5'-phosphate oxidase family protein</fullName>
    </submittedName>
</protein>
<proteinExistence type="predicted"/>
<comment type="caution">
    <text evidence="1">The sequence shown here is derived from an EMBL/GenBank/DDBJ whole genome shotgun (WGS) entry which is preliminary data.</text>
</comment>
<name>A0A849BPU3_9NOCA</name>
<dbReference type="InterPro" id="IPR012349">
    <property type="entry name" value="Split_barrel_FMN-bd"/>
</dbReference>
<dbReference type="AlphaFoldDB" id="A0A849BPU3"/>
<dbReference type="SUPFAM" id="SSF50475">
    <property type="entry name" value="FMN-binding split barrel"/>
    <property type="match status" value="1"/>
</dbReference>
<dbReference type="InterPro" id="IPR024747">
    <property type="entry name" value="Pyridox_Oxase-rel"/>
</dbReference>
<evidence type="ECO:0000313" key="1">
    <source>
        <dbReference type="EMBL" id="NNH68722.1"/>
    </source>
</evidence>
<dbReference type="EMBL" id="JABELX010000001">
    <property type="protein sequence ID" value="NNH68722.1"/>
    <property type="molecule type" value="Genomic_DNA"/>
</dbReference>
<organism evidence="1 2">
    <name type="scientific">Nocardia uniformis</name>
    <dbReference type="NCBI Taxonomy" id="53432"/>
    <lineage>
        <taxon>Bacteria</taxon>
        <taxon>Bacillati</taxon>
        <taxon>Actinomycetota</taxon>
        <taxon>Actinomycetes</taxon>
        <taxon>Mycobacteriales</taxon>
        <taxon>Nocardiaceae</taxon>
        <taxon>Nocardia</taxon>
    </lineage>
</organism>
<gene>
    <name evidence="1" type="ORF">HLB23_02305</name>
</gene>
<dbReference type="Gene3D" id="2.30.110.10">
    <property type="entry name" value="Electron Transport, Fmn-binding Protein, Chain A"/>
    <property type="match status" value="1"/>
</dbReference>